<sequence>MGFKSNGINGGNIDNGRKAFVFKTTQNLLFAGFKGEINFDYRSALTYGIFNIFPRYSVSTAIGRSFNNKKFNVKLGLDDIFNTLRNDISSHELTNNFMVRQKSDTRLLKLNITYNFGNSSIKKRQHRTGAEDEAGRVSGNN</sequence>
<feature type="domain" description="Outer membrane protein beta-barrel" evidence="1">
    <location>
        <begin position="6"/>
        <end position="114"/>
    </location>
</feature>
<comment type="caution">
    <text evidence="2">The sequence shown here is derived from an EMBL/GenBank/DDBJ whole genome shotgun (WGS) entry which is preliminary data.</text>
</comment>
<dbReference type="Proteomes" id="UP000566071">
    <property type="component" value="Unassembled WGS sequence"/>
</dbReference>
<dbReference type="Pfam" id="PF14905">
    <property type="entry name" value="OMP_b-brl_3"/>
    <property type="match status" value="1"/>
</dbReference>
<organism evidence="2 3">
    <name type="scientific">Mucilaginibacter humi</name>
    <dbReference type="NCBI Taxonomy" id="2732510"/>
    <lineage>
        <taxon>Bacteria</taxon>
        <taxon>Pseudomonadati</taxon>
        <taxon>Bacteroidota</taxon>
        <taxon>Sphingobacteriia</taxon>
        <taxon>Sphingobacteriales</taxon>
        <taxon>Sphingobacteriaceae</taxon>
        <taxon>Mucilaginibacter</taxon>
    </lineage>
</organism>
<evidence type="ECO:0000313" key="2">
    <source>
        <dbReference type="EMBL" id="NNU34516.1"/>
    </source>
</evidence>
<protein>
    <submittedName>
        <fullName evidence="2">Outer membrane beta-barrel protein</fullName>
    </submittedName>
</protein>
<evidence type="ECO:0000259" key="1">
    <source>
        <dbReference type="Pfam" id="PF14905"/>
    </source>
</evidence>
<dbReference type="EMBL" id="JABFCR010000051">
    <property type="protein sequence ID" value="NNU34516.1"/>
    <property type="molecule type" value="Genomic_DNA"/>
</dbReference>
<reference evidence="2 3" key="1">
    <citation type="submission" date="2020-05" db="EMBL/GenBank/DDBJ databases">
        <authorList>
            <person name="Khan S.A."/>
            <person name="Jeon C.O."/>
            <person name="Chun B.H."/>
        </authorList>
    </citation>
    <scope>NUCLEOTIDE SEQUENCE [LARGE SCALE GENOMIC DNA]</scope>
    <source>
        <strain evidence="2 3">S1162</strain>
    </source>
</reference>
<proteinExistence type="predicted"/>
<accession>A0ABX1W6Y4</accession>
<keyword evidence="3" id="KW-1185">Reference proteome</keyword>
<gene>
    <name evidence="2" type="ORF">HK413_11065</name>
</gene>
<name>A0ABX1W6Y4_9SPHI</name>
<dbReference type="InterPro" id="IPR041700">
    <property type="entry name" value="OMP_b-brl_3"/>
</dbReference>
<evidence type="ECO:0000313" key="3">
    <source>
        <dbReference type="Proteomes" id="UP000566071"/>
    </source>
</evidence>